<dbReference type="PANTHER" id="PTHR23150">
    <property type="entry name" value="SULFATASE MODIFYING FACTOR 1, 2"/>
    <property type="match status" value="1"/>
</dbReference>
<comment type="caution">
    <text evidence="4">The sequence shown here is derived from an EMBL/GenBank/DDBJ whole genome shotgun (WGS) entry which is preliminary data.</text>
</comment>
<dbReference type="SUPFAM" id="SSF56436">
    <property type="entry name" value="C-type lectin-like"/>
    <property type="match status" value="1"/>
</dbReference>
<name>A0AAJ0CZF3_9HYPO</name>
<dbReference type="GO" id="GO:0120147">
    <property type="term" value="F:formylglycine-generating oxidase activity"/>
    <property type="evidence" value="ECO:0007669"/>
    <property type="project" value="UniProtKB-EC"/>
</dbReference>
<gene>
    <name evidence="4" type="primary">SUMF1</name>
    <name evidence="4" type="ORF">QQS21_000631</name>
</gene>
<keyword evidence="5" id="KW-1185">Reference proteome</keyword>
<dbReference type="Pfam" id="PF03781">
    <property type="entry name" value="FGE-sulfatase"/>
    <property type="match status" value="1"/>
</dbReference>
<feature type="signal peptide" evidence="2">
    <location>
        <begin position="1"/>
        <end position="20"/>
    </location>
</feature>
<organism evidence="4 5">
    <name type="scientific">Conoideocrella luteorostrata</name>
    <dbReference type="NCBI Taxonomy" id="1105319"/>
    <lineage>
        <taxon>Eukaryota</taxon>
        <taxon>Fungi</taxon>
        <taxon>Dikarya</taxon>
        <taxon>Ascomycota</taxon>
        <taxon>Pezizomycotina</taxon>
        <taxon>Sordariomycetes</taxon>
        <taxon>Hypocreomycetidae</taxon>
        <taxon>Hypocreales</taxon>
        <taxon>Clavicipitaceae</taxon>
        <taxon>Conoideocrella</taxon>
    </lineage>
</organism>
<evidence type="ECO:0000259" key="3">
    <source>
        <dbReference type="Pfam" id="PF03781"/>
    </source>
</evidence>
<dbReference type="InterPro" id="IPR042095">
    <property type="entry name" value="SUMF_sf"/>
</dbReference>
<evidence type="ECO:0000256" key="1">
    <source>
        <dbReference type="SAM" id="MobiDB-lite"/>
    </source>
</evidence>
<dbReference type="EMBL" id="JASWJB010000006">
    <property type="protein sequence ID" value="KAK2616390.1"/>
    <property type="molecule type" value="Genomic_DNA"/>
</dbReference>
<proteinExistence type="predicted"/>
<reference evidence="4" key="1">
    <citation type="submission" date="2023-06" db="EMBL/GenBank/DDBJ databases">
        <title>Conoideocrella luteorostrata (Hypocreales: Clavicipitaceae), a potential biocontrol fungus for elongate hemlock scale in United States Christmas tree production areas.</title>
        <authorList>
            <person name="Barrett H."/>
            <person name="Lovett B."/>
            <person name="Macias A.M."/>
            <person name="Stajich J.E."/>
            <person name="Kasson M.T."/>
        </authorList>
    </citation>
    <scope>NUCLEOTIDE SEQUENCE</scope>
    <source>
        <strain evidence="4">ARSEF 14590</strain>
    </source>
</reference>
<evidence type="ECO:0000256" key="2">
    <source>
        <dbReference type="SAM" id="SignalP"/>
    </source>
</evidence>
<dbReference type="InterPro" id="IPR016187">
    <property type="entry name" value="CTDL_fold"/>
</dbReference>
<dbReference type="InterPro" id="IPR005532">
    <property type="entry name" value="SUMF_dom"/>
</dbReference>
<protein>
    <submittedName>
        <fullName evidence="4">Formylglycine-proteinrating enzyme</fullName>
        <ecNumber evidence="4">1.8.3.7</ecNumber>
    </submittedName>
</protein>
<dbReference type="Proteomes" id="UP001251528">
    <property type="component" value="Unassembled WGS sequence"/>
</dbReference>
<feature type="region of interest" description="Disordered" evidence="1">
    <location>
        <begin position="136"/>
        <end position="158"/>
    </location>
</feature>
<keyword evidence="2" id="KW-0732">Signal</keyword>
<keyword evidence="4" id="KW-0560">Oxidoreductase</keyword>
<dbReference type="InterPro" id="IPR051043">
    <property type="entry name" value="Sulfatase_Mod_Factor_Kinase"/>
</dbReference>
<dbReference type="EC" id="1.8.3.7" evidence="4"/>
<evidence type="ECO:0000313" key="4">
    <source>
        <dbReference type="EMBL" id="KAK2616390.1"/>
    </source>
</evidence>
<dbReference type="Gene3D" id="3.90.1580.10">
    <property type="entry name" value="paralog of FGE (formylglycine-generating enzyme)"/>
    <property type="match status" value="1"/>
</dbReference>
<dbReference type="AlphaFoldDB" id="A0AAJ0CZF3"/>
<feature type="chain" id="PRO_5042587080" evidence="2">
    <location>
        <begin position="21"/>
        <end position="443"/>
    </location>
</feature>
<sequence length="443" mass="49650">MRCRVGVLLALLSAEGFASAQSTVTVKQLRDDLHALSESLRYNSGTHATYAPIEKAVLKAHSTLSALSAEKPGAIPQAAAFSETLDRLIAESRYLVNLSSAKGYKQDFLDSQMFLTGAVDEWRFTINGISAKLEQPSKYRHPRPGRSSAGNISGRTRPGTVFRDAKNAPDMVVIPTGCFHAGTSREELQRWKVPANTWKFEQPQREVCIASHLAVGRTEVTLEQFEMFVNSTGYEMRGGARWFGNPPTTMVFDAAINYRNPGFPQTKNDPVVAIRWQDAKAYADWLSTVTGQTYRLPTEDEWEWAARGGSQTTFFWGNETKEINRYANVYDYSTKRALNFPWPPVKVEDGFPFTAPVASFMPNGFGLYDITGNAREFVADSWMENTGTAANDGTAHNGPVQFRVVRGGAWCYNERNYRINYRDGYFSSEVATYMFGFRLVREL</sequence>
<feature type="domain" description="Sulfatase-modifying factor enzyme-like" evidence="3">
    <location>
        <begin position="168"/>
        <end position="441"/>
    </location>
</feature>
<evidence type="ECO:0000313" key="5">
    <source>
        <dbReference type="Proteomes" id="UP001251528"/>
    </source>
</evidence>
<accession>A0AAJ0CZF3</accession>
<dbReference type="PANTHER" id="PTHR23150:SF19">
    <property type="entry name" value="FORMYLGLYCINE-GENERATING ENZYME"/>
    <property type="match status" value="1"/>
</dbReference>